<keyword evidence="3" id="KW-1185">Reference proteome</keyword>
<dbReference type="AlphaFoldDB" id="A0A4R1G8P1"/>
<sequence>MVRRIGKLSLVTLFALGLFSCGGGGGGGGGTETSSTSEIPPYPFVENEPNVEEVQPQQADIAYFTAEKGSQALEVYFPKGITLPSSESGEEQETRALTDITPSGGPNEVKIAWNGQEVWITMQDPDTYDRNLFIAMELVGGTIDFTNQLVSAQYERSDGTGNITETYDYGFDVFNWFAVVPKDNTSDPNWQNKARLRLNFGTNLLAEGDSNIYWFGGWDLFGEGIKYQINVRANDLPDVSISANYDTDGDTTNNPECPIYVYTNSSGQKVIEFPTKNDAGANYVGTHCVAYSVVPGGDDTTDGEKVTLEVSKDGGSTYTLVLDQVSPDDTTYFNPDYKNKVNLNSNLSAGSWGDDIIFKVSQDVAINGTTSTVNDYKIYQFKTYGANDAVTVTVCVTADTSATSCTPHTSAPNTYADYYDIVDSSYKYKDETPDGYERYWHDLDNDNYVDENEPVLIVWEDSNGFRHVALPSTGGKVFYALDHNATNASDIHGIFHVKLKYSDDGGSTVNPHGEVVLNDGAIEGYVHAITLDSAPDDTSSATHFYVPQSSDNERSIYLYIYKDFSWPDNNETFESQIGVAPLIYFSLNTPTTSG</sequence>
<protein>
    <submittedName>
        <fullName evidence="2">Uncharacterized protein</fullName>
    </submittedName>
</protein>
<feature type="chain" id="PRO_5020255872" evidence="1">
    <location>
        <begin position="24"/>
        <end position="594"/>
    </location>
</feature>
<feature type="signal peptide" evidence="1">
    <location>
        <begin position="1"/>
        <end position="23"/>
    </location>
</feature>
<evidence type="ECO:0000313" key="3">
    <source>
        <dbReference type="Proteomes" id="UP000295777"/>
    </source>
</evidence>
<dbReference type="EMBL" id="SMFV01000003">
    <property type="protein sequence ID" value="TCK04477.1"/>
    <property type="molecule type" value="Genomic_DNA"/>
</dbReference>
<proteinExistence type="predicted"/>
<accession>A0A4R1G8P1</accession>
<evidence type="ECO:0000256" key="1">
    <source>
        <dbReference type="SAM" id="SignalP"/>
    </source>
</evidence>
<comment type="caution">
    <text evidence="2">The sequence shown here is derived from an EMBL/GenBank/DDBJ whole genome shotgun (WGS) entry which is preliminary data.</text>
</comment>
<name>A0A4R1G8P1_9BACT</name>
<gene>
    <name evidence="2" type="ORF">CLV27_0905</name>
</gene>
<organism evidence="2 3">
    <name type="scientific">Phorcysia thermohydrogeniphila</name>
    <dbReference type="NCBI Taxonomy" id="936138"/>
    <lineage>
        <taxon>Bacteria</taxon>
        <taxon>Pseudomonadati</taxon>
        <taxon>Aquificota</taxon>
        <taxon>Aquificia</taxon>
        <taxon>Desulfurobacteriales</taxon>
        <taxon>Desulfurobacteriaceae</taxon>
        <taxon>Phorcysia</taxon>
    </lineage>
</organism>
<keyword evidence="1" id="KW-0732">Signal</keyword>
<evidence type="ECO:0000313" key="2">
    <source>
        <dbReference type="EMBL" id="TCK04477.1"/>
    </source>
</evidence>
<dbReference type="RefSeq" id="WP_132526237.1">
    <property type="nucleotide sequence ID" value="NZ_SMFV01000003.1"/>
</dbReference>
<reference evidence="2 3" key="1">
    <citation type="submission" date="2019-03" db="EMBL/GenBank/DDBJ databases">
        <title>Genomic Encyclopedia of Archaeal and Bacterial Type Strains, Phase II (KMG-II): from individual species to whole genera.</title>
        <authorList>
            <person name="Goeker M."/>
        </authorList>
    </citation>
    <scope>NUCLEOTIDE SEQUENCE [LARGE SCALE GENOMIC DNA]</scope>
    <source>
        <strain evidence="2 3">DSM 24425</strain>
    </source>
</reference>
<dbReference type="Proteomes" id="UP000295777">
    <property type="component" value="Unassembled WGS sequence"/>
</dbReference>
<dbReference type="PROSITE" id="PS51257">
    <property type="entry name" value="PROKAR_LIPOPROTEIN"/>
    <property type="match status" value="1"/>
</dbReference>